<evidence type="ECO:0000313" key="3">
    <source>
        <dbReference type="Proteomes" id="UP000324800"/>
    </source>
</evidence>
<feature type="region of interest" description="Disordered" evidence="1">
    <location>
        <begin position="86"/>
        <end position="108"/>
    </location>
</feature>
<dbReference type="EMBL" id="SNRW01001596">
    <property type="protein sequence ID" value="KAA6395767.1"/>
    <property type="molecule type" value="Genomic_DNA"/>
</dbReference>
<feature type="region of interest" description="Disordered" evidence="1">
    <location>
        <begin position="267"/>
        <end position="314"/>
    </location>
</feature>
<dbReference type="OrthoDB" id="5863131at2759"/>
<dbReference type="Proteomes" id="UP000324800">
    <property type="component" value="Unassembled WGS sequence"/>
</dbReference>
<reference evidence="2 3" key="1">
    <citation type="submission" date="2019-03" db="EMBL/GenBank/DDBJ databases">
        <title>Single cell metagenomics reveals metabolic interactions within the superorganism composed of flagellate Streblomastix strix and complex community of Bacteroidetes bacteria on its surface.</title>
        <authorList>
            <person name="Treitli S.C."/>
            <person name="Kolisko M."/>
            <person name="Husnik F."/>
            <person name="Keeling P."/>
            <person name="Hampl V."/>
        </authorList>
    </citation>
    <scope>NUCLEOTIDE SEQUENCE [LARGE SCALE GENOMIC DNA]</scope>
    <source>
        <strain evidence="2">ST1C</strain>
    </source>
</reference>
<dbReference type="AlphaFoldDB" id="A0A5J4WL37"/>
<evidence type="ECO:0000313" key="2">
    <source>
        <dbReference type="EMBL" id="KAA6395767.1"/>
    </source>
</evidence>
<feature type="non-terminal residue" evidence="2">
    <location>
        <position position="422"/>
    </location>
</feature>
<comment type="caution">
    <text evidence="2">The sequence shown here is derived from an EMBL/GenBank/DDBJ whole genome shotgun (WGS) entry which is preliminary data.</text>
</comment>
<organism evidence="2 3">
    <name type="scientific">Streblomastix strix</name>
    <dbReference type="NCBI Taxonomy" id="222440"/>
    <lineage>
        <taxon>Eukaryota</taxon>
        <taxon>Metamonada</taxon>
        <taxon>Preaxostyla</taxon>
        <taxon>Oxymonadida</taxon>
        <taxon>Streblomastigidae</taxon>
        <taxon>Streblomastix</taxon>
    </lineage>
</organism>
<protein>
    <submittedName>
        <fullName evidence="2">Uncharacterized protein</fullName>
    </submittedName>
</protein>
<evidence type="ECO:0000256" key="1">
    <source>
        <dbReference type="SAM" id="MobiDB-lite"/>
    </source>
</evidence>
<feature type="compositionally biased region" description="Polar residues" evidence="1">
    <location>
        <begin position="30"/>
        <end position="52"/>
    </location>
</feature>
<sequence>MENDPGCNSIEQRDPTFTFLNAGSGGRYNDNLTNGLVDQTRPQVSFPPSDSLRNTQTIYSIRSRGSMLQIQGNALWDQALTNIFHGGNESNPSRGENDMGSANNQQFGRYSPIKPGLIDLETTNNSFHGNIRTVWFDNLAQEMRVGTETGNSVLRLDLEFSNNGTVSAEKQKNNESGFTEEISKNNFGKSYYLSQISGSYNSNIKFSQNTVQRGFPLFAAPIFCTSMSSERIWMVRDDEITDASTARDVLVDQQDIRKQGTFFDLEHSSRDSSYGCSQPGLGSDSGIKNGRNSSSLRSLEERGSAMDQQSQGNGGHFLRRLKAAPQLASGLRNLYKIIQHLGLQVQTVHVPRVINCIADSLSKLDSSGDYSINPQLSQILFMWWNLEPNLDLFANQYNAILPRYVSTDPRDSNAQWIGAFNH</sequence>
<proteinExistence type="predicted"/>
<name>A0A5J4WL37_9EUKA</name>
<accession>A0A5J4WL37</accession>
<gene>
    <name evidence="2" type="ORF">EZS28_008699</name>
</gene>
<feature type="compositionally biased region" description="Polar residues" evidence="1">
    <location>
        <begin position="88"/>
        <end position="108"/>
    </location>
</feature>
<feature type="region of interest" description="Disordered" evidence="1">
    <location>
        <begin position="1"/>
        <end position="52"/>
    </location>
</feature>